<dbReference type="OrthoDB" id="672063at2"/>
<dbReference type="KEGG" id="elut:CKA38_04805"/>
<dbReference type="SMART" id="SM00028">
    <property type="entry name" value="TPR"/>
    <property type="match status" value="3"/>
</dbReference>
<dbReference type="Gene3D" id="1.25.40.10">
    <property type="entry name" value="Tetratricopeptide repeat domain"/>
    <property type="match status" value="1"/>
</dbReference>
<dbReference type="AlphaFoldDB" id="A0A2U8E1K0"/>
<evidence type="ECO:0000256" key="1">
    <source>
        <dbReference type="PROSITE-ProRule" id="PRU00339"/>
    </source>
</evidence>
<name>A0A2U8E1K0_9BACT</name>
<dbReference type="SUPFAM" id="SSF48452">
    <property type="entry name" value="TPR-like"/>
    <property type="match status" value="1"/>
</dbReference>
<feature type="repeat" description="TPR" evidence="1">
    <location>
        <begin position="400"/>
        <end position="433"/>
    </location>
</feature>
<protein>
    <submittedName>
        <fullName evidence="3">Uncharacterized protein</fullName>
    </submittedName>
</protein>
<dbReference type="EMBL" id="CP023004">
    <property type="protein sequence ID" value="AWI08665.1"/>
    <property type="molecule type" value="Genomic_DNA"/>
</dbReference>
<dbReference type="Proteomes" id="UP000244896">
    <property type="component" value="Chromosome"/>
</dbReference>
<gene>
    <name evidence="3" type="ORF">CKA38_04805</name>
</gene>
<organism evidence="3 4">
    <name type="scientific">Ereboglobus luteus</name>
    <dbReference type="NCBI Taxonomy" id="1796921"/>
    <lineage>
        <taxon>Bacteria</taxon>
        <taxon>Pseudomonadati</taxon>
        <taxon>Verrucomicrobiota</taxon>
        <taxon>Opitutia</taxon>
        <taxon>Opitutales</taxon>
        <taxon>Opitutaceae</taxon>
        <taxon>Ereboglobus</taxon>
    </lineage>
</organism>
<dbReference type="InterPro" id="IPR011990">
    <property type="entry name" value="TPR-like_helical_dom_sf"/>
</dbReference>
<evidence type="ECO:0000313" key="4">
    <source>
        <dbReference type="Proteomes" id="UP000244896"/>
    </source>
</evidence>
<evidence type="ECO:0000313" key="3">
    <source>
        <dbReference type="EMBL" id="AWI08665.1"/>
    </source>
</evidence>
<keyword evidence="1" id="KW-0802">TPR repeat</keyword>
<evidence type="ECO:0000256" key="2">
    <source>
        <dbReference type="SAM" id="MobiDB-lite"/>
    </source>
</evidence>
<dbReference type="InterPro" id="IPR019734">
    <property type="entry name" value="TPR_rpt"/>
</dbReference>
<sequence length="484" mass="55210">MAGERESGCVASADMCYMANAIDRHQCTLSVPLAKLGKHENAQGELNMPRNTVKNHARNPNRRDGTRQKYWMEKNKGLCLLFCEMKHPAALLLSFLFLSGVAFADSKTVDAKESVHFNFRSWDDWSASVPQHSGTVRLPPKVSKDVFFNFMRAFPFERDFVRVTLDKRAHTSGETSYKPLVDELEVHLRQFGFKRIVVDLAASNINSDGDGKLPVVLDTLKQRLQFTTSVTENEDRWVALPPTKPGENTFMYGFIYIDSEAGFTFHMGGSFSVTKNGAIQPHDDSAMSQPMLKSRIQRDYLVARLSPEDIKALGKSVTPDWLQYYKTDSDSIYHKVRWGWAYNHIGAYEKALTFLEPAYLLEPTNGKLLFELSYSYNALRRADAAERVLVRAVKDLPDDFFVNREYAYLLLQSKRYDKAIEQYHRCLKLCPETDLAQKSEVAFNLAQAYNQSGKPKKAATWFKNAQKWAPEGTPVAEFFKNNPR</sequence>
<dbReference type="PROSITE" id="PS50005">
    <property type="entry name" value="TPR"/>
    <property type="match status" value="1"/>
</dbReference>
<accession>A0A2U8E1K0</accession>
<keyword evidence="4" id="KW-1185">Reference proteome</keyword>
<dbReference type="Pfam" id="PF13424">
    <property type="entry name" value="TPR_12"/>
    <property type="match status" value="1"/>
</dbReference>
<proteinExistence type="predicted"/>
<reference evidence="3 4" key="1">
    <citation type="journal article" date="2018" name="Syst. Appl. Microbiol.">
        <title>Ereboglobus luteus gen. nov. sp. nov. from cockroach guts, and new insights into the oxygen relationship of the genera Opitutus and Didymococcus (Verrucomicrobia: Opitutaceae).</title>
        <authorList>
            <person name="Tegtmeier D."/>
            <person name="Belitz A."/>
            <person name="Radek R."/>
            <person name="Heimerl T."/>
            <person name="Brune A."/>
        </authorList>
    </citation>
    <scope>NUCLEOTIDE SEQUENCE [LARGE SCALE GENOMIC DNA]</scope>
    <source>
        <strain evidence="3 4">Ho45</strain>
    </source>
</reference>
<feature type="region of interest" description="Disordered" evidence="2">
    <location>
        <begin position="40"/>
        <end position="67"/>
    </location>
</feature>